<gene>
    <name evidence="3" type="ORF">J1605_021563</name>
</gene>
<sequence length="664" mass="74223">MEGEPPKLKADVISKRNQIRSKLNTEKSSNKNVLRFVAPTFSLQCLDMLECLGIPWVQAAGEAEAMCAYLNASGYVDGCLTNDGDAFLYGAQTVYRNFTLNTKDPHVDCYTMSSIKSKLGLDRNALVGLAILLGCDYLPKVIQEFLLNKDKLVTAIRIVKNRIRNGVHCFEIEWEKPEHYSIEDKPGELVLQTIEEESLFEAAYPEIVAVYQKQKSEIKGKKQKSMKTKSKENNLPESDDMMTFQSHMTLKPTCEIFSKQNSKLNLEISPDSTLPQESISVSLNTLLLPEDAPCLNTQEQLISSPRPLAVQQIKAVSKSLIAESSQSSTSSHNISAIADLHLSTIDWEGTSFSNSPAIPRNTFAHGVKSELETAIPDSFKNITEQLSCESEWCTTNINKLFDWDLQKTDPEEHLLSGITDLHLQDLPLKERIRIKSSYPQNNIQPDDDLKTLSLLTVQEHCIANSSSECLSHLSKDLLGIHLQNESRNCKVLKGNQLFQENYKANTSIPYSVNNPIVKTSNVRIGPPNTALDYSRKVDVQTTRKTVMKKSVCPGTRSSGEEIIPESGKAKSTTQKMKQSSQKHSPAQFKKNDANKLSNPKAHIKETEQCVQPYKAAGNEETCFQDAAKRSLSFLQCREEKDVSGTCLDSPLPLSQRLKLRFQNT</sequence>
<evidence type="ECO:0000313" key="4">
    <source>
        <dbReference type="Proteomes" id="UP001159641"/>
    </source>
</evidence>
<evidence type="ECO:0000259" key="2">
    <source>
        <dbReference type="SMART" id="SM00484"/>
    </source>
</evidence>
<dbReference type="InterPro" id="IPR006084">
    <property type="entry name" value="XPG/Rad2"/>
</dbReference>
<dbReference type="Pfam" id="PF00867">
    <property type="entry name" value="XPG_I"/>
    <property type="match status" value="1"/>
</dbReference>
<name>A0AB34HFS8_ESCRO</name>
<feature type="domain" description="XPG-I" evidence="2">
    <location>
        <begin position="50"/>
        <end position="121"/>
    </location>
</feature>
<dbReference type="AlphaFoldDB" id="A0AB34HFS8"/>
<dbReference type="SMART" id="SM00484">
    <property type="entry name" value="XPGI"/>
    <property type="match status" value="1"/>
</dbReference>
<feature type="compositionally biased region" description="Polar residues" evidence="1">
    <location>
        <begin position="569"/>
        <end position="584"/>
    </location>
</feature>
<protein>
    <recommendedName>
        <fullName evidence="2">XPG-I domain-containing protein</fullName>
    </recommendedName>
</protein>
<dbReference type="GO" id="GO:0000400">
    <property type="term" value="F:four-way junction DNA binding"/>
    <property type="evidence" value="ECO:0007669"/>
    <property type="project" value="TreeGrafter"/>
</dbReference>
<dbReference type="InterPro" id="IPR029060">
    <property type="entry name" value="PIN-like_dom_sf"/>
</dbReference>
<dbReference type="Pfam" id="PF18704">
    <property type="entry name" value="Chromo_2"/>
    <property type="match status" value="1"/>
</dbReference>
<evidence type="ECO:0000256" key="1">
    <source>
        <dbReference type="SAM" id="MobiDB-lite"/>
    </source>
</evidence>
<evidence type="ECO:0000313" key="3">
    <source>
        <dbReference type="EMBL" id="KAJ8789865.1"/>
    </source>
</evidence>
<dbReference type="PANTHER" id="PTHR11081:SF70">
    <property type="entry name" value="FLAP ENDONUCLEASE GEN HOMOLOG 1"/>
    <property type="match status" value="1"/>
</dbReference>
<dbReference type="InterPro" id="IPR006086">
    <property type="entry name" value="XPG-I_dom"/>
</dbReference>
<dbReference type="GO" id="GO:0017108">
    <property type="term" value="F:5'-flap endonuclease activity"/>
    <property type="evidence" value="ECO:0007669"/>
    <property type="project" value="TreeGrafter"/>
</dbReference>
<organism evidence="3 4">
    <name type="scientific">Eschrichtius robustus</name>
    <name type="common">California gray whale</name>
    <name type="synonym">Eschrichtius gibbosus</name>
    <dbReference type="NCBI Taxonomy" id="9764"/>
    <lineage>
        <taxon>Eukaryota</taxon>
        <taxon>Metazoa</taxon>
        <taxon>Chordata</taxon>
        <taxon>Craniata</taxon>
        <taxon>Vertebrata</taxon>
        <taxon>Euteleostomi</taxon>
        <taxon>Mammalia</taxon>
        <taxon>Eutheria</taxon>
        <taxon>Laurasiatheria</taxon>
        <taxon>Artiodactyla</taxon>
        <taxon>Whippomorpha</taxon>
        <taxon>Cetacea</taxon>
        <taxon>Mysticeti</taxon>
        <taxon>Eschrichtiidae</taxon>
        <taxon>Eschrichtius</taxon>
    </lineage>
</organism>
<proteinExistence type="predicted"/>
<dbReference type="PRINTS" id="PR00853">
    <property type="entry name" value="XPGRADSUPER"/>
</dbReference>
<accession>A0AB34HFS8</accession>
<dbReference type="InterPro" id="IPR041012">
    <property type="entry name" value="GEN_chromo"/>
</dbReference>
<feature type="region of interest" description="Disordered" evidence="1">
    <location>
        <begin position="547"/>
        <end position="595"/>
    </location>
</feature>
<dbReference type="PANTHER" id="PTHR11081">
    <property type="entry name" value="FLAP ENDONUCLEASE FAMILY MEMBER"/>
    <property type="match status" value="1"/>
</dbReference>
<reference evidence="3 4" key="1">
    <citation type="submission" date="2022-11" db="EMBL/GenBank/DDBJ databases">
        <title>Whole genome sequence of Eschrichtius robustus ER-17-0199.</title>
        <authorList>
            <person name="Bruniche-Olsen A."/>
            <person name="Black A.N."/>
            <person name="Fields C.J."/>
            <person name="Walden K."/>
            <person name="Dewoody J.A."/>
        </authorList>
    </citation>
    <scope>NUCLEOTIDE SEQUENCE [LARGE SCALE GENOMIC DNA]</scope>
    <source>
        <strain evidence="3">ER-17-0199</strain>
        <tissue evidence="3">Blubber</tissue>
    </source>
</reference>
<dbReference type="SUPFAM" id="SSF88723">
    <property type="entry name" value="PIN domain-like"/>
    <property type="match status" value="1"/>
</dbReference>
<dbReference type="Proteomes" id="UP001159641">
    <property type="component" value="Unassembled WGS sequence"/>
</dbReference>
<dbReference type="EMBL" id="JAIQCJ010001387">
    <property type="protein sequence ID" value="KAJ8789865.1"/>
    <property type="molecule type" value="Genomic_DNA"/>
</dbReference>
<dbReference type="Gene3D" id="3.40.50.1010">
    <property type="entry name" value="5'-nuclease"/>
    <property type="match status" value="1"/>
</dbReference>
<comment type="caution">
    <text evidence="3">The sequence shown here is derived from an EMBL/GenBank/DDBJ whole genome shotgun (WGS) entry which is preliminary data.</text>
</comment>
<keyword evidence="4" id="KW-1185">Reference proteome</keyword>
<feature type="region of interest" description="Disordered" evidence="1">
    <location>
        <begin position="220"/>
        <end position="239"/>
    </location>
</feature>